<keyword evidence="2" id="KW-1185">Reference proteome</keyword>
<evidence type="ECO:0000313" key="2">
    <source>
        <dbReference type="Proteomes" id="UP000190648"/>
    </source>
</evidence>
<dbReference type="Proteomes" id="UP000190648">
    <property type="component" value="Unassembled WGS sequence"/>
</dbReference>
<reference evidence="1 2" key="1">
    <citation type="submission" date="2016-02" db="EMBL/GenBank/DDBJ databases">
        <title>Band-tailed pigeon sequencing and assembly.</title>
        <authorList>
            <person name="Soares A.E."/>
            <person name="Novak B.J."/>
            <person name="Rice E.S."/>
            <person name="O'Connell B."/>
            <person name="Chang D."/>
            <person name="Weber S."/>
            <person name="Shapiro B."/>
        </authorList>
    </citation>
    <scope>NUCLEOTIDE SEQUENCE [LARGE SCALE GENOMIC DNA]</scope>
    <source>
        <strain evidence="1">BTP2013</strain>
        <tissue evidence="1">Blood</tissue>
    </source>
</reference>
<evidence type="ECO:0000313" key="1">
    <source>
        <dbReference type="EMBL" id="OPJ83652.1"/>
    </source>
</evidence>
<gene>
    <name evidence="1" type="ORF">AV530_006514</name>
</gene>
<organism evidence="1 2">
    <name type="scientific">Patagioenas fasciata monilis</name>
    <dbReference type="NCBI Taxonomy" id="372326"/>
    <lineage>
        <taxon>Eukaryota</taxon>
        <taxon>Metazoa</taxon>
        <taxon>Chordata</taxon>
        <taxon>Craniata</taxon>
        <taxon>Vertebrata</taxon>
        <taxon>Euteleostomi</taxon>
        <taxon>Archelosauria</taxon>
        <taxon>Archosauria</taxon>
        <taxon>Dinosauria</taxon>
        <taxon>Saurischia</taxon>
        <taxon>Theropoda</taxon>
        <taxon>Coelurosauria</taxon>
        <taxon>Aves</taxon>
        <taxon>Neognathae</taxon>
        <taxon>Neoaves</taxon>
        <taxon>Columbimorphae</taxon>
        <taxon>Columbiformes</taxon>
        <taxon>Columbidae</taxon>
        <taxon>Patagioenas</taxon>
    </lineage>
</organism>
<dbReference type="AlphaFoldDB" id="A0A1V4KGT7"/>
<comment type="caution">
    <text evidence="1">The sequence shown here is derived from an EMBL/GenBank/DDBJ whole genome shotgun (WGS) entry which is preliminary data.</text>
</comment>
<name>A0A1V4KGT7_PATFA</name>
<proteinExistence type="predicted"/>
<protein>
    <submittedName>
        <fullName evidence="1">Uncharacterized protein</fullName>
    </submittedName>
</protein>
<sequence length="106" mass="12161">MDEKKSEKALGKSQSQNLVECLAESWVCRVCNNRCWVNKCELCDLCSSPPRCLKDFEAPLHLAKFQKVSHRRPSVAPENMLPLFSLWLTRSSSAVSQTEHPRKEAW</sequence>
<dbReference type="EMBL" id="LSYS01003169">
    <property type="protein sequence ID" value="OPJ83652.1"/>
    <property type="molecule type" value="Genomic_DNA"/>
</dbReference>
<accession>A0A1V4KGT7</accession>